<keyword evidence="4" id="KW-0349">Heme</keyword>
<evidence type="ECO:0000313" key="12">
    <source>
        <dbReference type="EMBL" id="RFU81871.1"/>
    </source>
</evidence>
<evidence type="ECO:0000256" key="9">
    <source>
        <dbReference type="ARBA" id="ARBA00023004"/>
    </source>
</evidence>
<name>A0A395P317_TRIAR</name>
<dbReference type="GO" id="GO:0020037">
    <property type="term" value="F:heme binding"/>
    <property type="evidence" value="ECO:0007669"/>
    <property type="project" value="InterPro"/>
</dbReference>
<keyword evidence="13" id="KW-1185">Reference proteome</keyword>
<dbReference type="GO" id="GO:0016020">
    <property type="term" value="C:membrane"/>
    <property type="evidence" value="ECO:0007669"/>
    <property type="project" value="UniProtKB-SubCell"/>
</dbReference>
<dbReference type="EMBL" id="PXOA01000020">
    <property type="protein sequence ID" value="RFU81871.1"/>
    <property type="molecule type" value="Genomic_DNA"/>
</dbReference>
<dbReference type="GO" id="GO:0016705">
    <property type="term" value="F:oxidoreductase activity, acting on paired donors, with incorporation or reduction of molecular oxygen"/>
    <property type="evidence" value="ECO:0007669"/>
    <property type="project" value="InterPro"/>
</dbReference>
<dbReference type="Gene3D" id="1.10.630.10">
    <property type="entry name" value="Cytochrome P450"/>
    <property type="match status" value="2"/>
</dbReference>
<dbReference type="PANTHER" id="PTHR46206">
    <property type="entry name" value="CYTOCHROME P450"/>
    <property type="match status" value="1"/>
</dbReference>
<keyword evidence="8" id="KW-0560">Oxidoreductase</keyword>
<sequence>MSVITDINPLALKLSTLLARREHLLEAILLVVVLVVAQFQWTRQATSYVFRRIQGLLYLVWGPELIDRAYDKAQGKTFKVSTPSNDHLLITSTDLIRELIDAPLQQLSLHAVAKEILQPKHTMYGFEWQDQRGVEGTGFVRALRSLLTSHLPKFQPDLERIVKDALETELKDIQPDGFAHANIFPMMKRLVTRVNCFIFFGEELSQNAEFTAAALEFPQAVIFAAEFLRITPGFARPLVASIATNRHRAAKTLYRYLVPIVEQRLAARDLQPEEATPTDCMQWLIDTSPRKNPWTPARMVDLCRHPEHIEPLQEEAREFFHAQDSPRDVDRLLLLDSFIKESVRCSNSDASKLYMTRPNGTEEGIPPYSDALVTCRRKALVSYTFRDGSSINKGDWACVPQRAMMQDSTRYRDPQTFDGFRFARANAQLRQRKQSADVPDQKESNLTDASPDWPIWGFGNTACPGRFYASLVTKLVLIRLLDDWECKMLDPEAPRARTWRSSMVPRASTIVMFRKKQI</sequence>
<dbReference type="OrthoDB" id="1844152at2759"/>
<dbReference type="Pfam" id="PF00067">
    <property type="entry name" value="p450"/>
    <property type="match status" value="2"/>
</dbReference>
<keyword evidence="10" id="KW-0503">Monooxygenase</keyword>
<reference evidence="12 13" key="1">
    <citation type="journal article" date="2018" name="PLoS Pathog.">
        <title>Evolution of structural diversity of trichothecenes, a family of toxins produced by plant pathogenic and entomopathogenic fungi.</title>
        <authorList>
            <person name="Proctor R.H."/>
            <person name="McCormick S.P."/>
            <person name="Kim H.S."/>
            <person name="Cardoza R.E."/>
            <person name="Stanley A.M."/>
            <person name="Lindo L."/>
            <person name="Kelly A."/>
            <person name="Brown D.W."/>
            <person name="Lee T."/>
            <person name="Vaughan M.M."/>
            <person name="Alexander N.J."/>
            <person name="Busman M."/>
            <person name="Gutierrez S."/>
        </authorList>
    </citation>
    <scope>NUCLEOTIDE SEQUENCE [LARGE SCALE GENOMIC DNA]</scope>
    <source>
        <strain evidence="12 13">IBT 40837</strain>
    </source>
</reference>
<keyword evidence="11" id="KW-0472">Membrane</keyword>
<comment type="caution">
    <text evidence="12">The sequence shown here is derived from an EMBL/GenBank/DDBJ whole genome shotgun (WGS) entry which is preliminary data.</text>
</comment>
<dbReference type="Proteomes" id="UP000266272">
    <property type="component" value="Unassembled WGS sequence"/>
</dbReference>
<keyword evidence="5" id="KW-0812">Transmembrane</keyword>
<dbReference type="InterPro" id="IPR036396">
    <property type="entry name" value="Cyt_P450_sf"/>
</dbReference>
<organism evidence="12 13">
    <name type="scientific">Trichoderma arundinaceum</name>
    <dbReference type="NCBI Taxonomy" id="490622"/>
    <lineage>
        <taxon>Eukaryota</taxon>
        <taxon>Fungi</taxon>
        <taxon>Dikarya</taxon>
        <taxon>Ascomycota</taxon>
        <taxon>Pezizomycotina</taxon>
        <taxon>Sordariomycetes</taxon>
        <taxon>Hypocreomycetidae</taxon>
        <taxon>Hypocreales</taxon>
        <taxon>Hypocreaceae</taxon>
        <taxon>Trichoderma</taxon>
    </lineage>
</organism>
<evidence type="ECO:0000256" key="6">
    <source>
        <dbReference type="ARBA" id="ARBA00022723"/>
    </source>
</evidence>
<accession>A0A395P317</accession>
<dbReference type="SUPFAM" id="SSF48264">
    <property type="entry name" value="Cytochrome P450"/>
    <property type="match status" value="1"/>
</dbReference>
<comment type="cofactor">
    <cofactor evidence="1">
        <name>heme</name>
        <dbReference type="ChEBI" id="CHEBI:30413"/>
    </cofactor>
</comment>
<evidence type="ECO:0000256" key="8">
    <source>
        <dbReference type="ARBA" id="ARBA00023002"/>
    </source>
</evidence>
<evidence type="ECO:0000256" key="5">
    <source>
        <dbReference type="ARBA" id="ARBA00022692"/>
    </source>
</evidence>
<evidence type="ECO:0000256" key="11">
    <source>
        <dbReference type="ARBA" id="ARBA00023136"/>
    </source>
</evidence>
<keyword evidence="6" id="KW-0479">Metal-binding</keyword>
<keyword evidence="9" id="KW-0408">Iron</keyword>
<dbReference type="GO" id="GO:0004497">
    <property type="term" value="F:monooxygenase activity"/>
    <property type="evidence" value="ECO:0007669"/>
    <property type="project" value="UniProtKB-KW"/>
</dbReference>
<dbReference type="GO" id="GO:0005506">
    <property type="term" value="F:iron ion binding"/>
    <property type="evidence" value="ECO:0007669"/>
    <property type="project" value="InterPro"/>
</dbReference>
<evidence type="ECO:0000256" key="1">
    <source>
        <dbReference type="ARBA" id="ARBA00001971"/>
    </source>
</evidence>
<dbReference type="AlphaFoldDB" id="A0A395P317"/>
<dbReference type="PANTHER" id="PTHR46206:SF5">
    <property type="entry name" value="P450, PUTATIVE (EUROFUNG)-RELATED"/>
    <property type="match status" value="1"/>
</dbReference>
<comment type="subcellular location">
    <subcellularLocation>
        <location evidence="2">Membrane</location>
    </subcellularLocation>
</comment>
<evidence type="ECO:0000313" key="13">
    <source>
        <dbReference type="Proteomes" id="UP000266272"/>
    </source>
</evidence>
<keyword evidence="7" id="KW-1133">Transmembrane helix</keyword>
<proteinExistence type="inferred from homology"/>
<gene>
    <name evidence="12" type="ORF">TARUN_334</name>
</gene>
<evidence type="ECO:0000256" key="2">
    <source>
        <dbReference type="ARBA" id="ARBA00004370"/>
    </source>
</evidence>
<evidence type="ECO:0000256" key="3">
    <source>
        <dbReference type="ARBA" id="ARBA00010617"/>
    </source>
</evidence>
<dbReference type="InterPro" id="IPR001128">
    <property type="entry name" value="Cyt_P450"/>
</dbReference>
<evidence type="ECO:0000256" key="4">
    <source>
        <dbReference type="ARBA" id="ARBA00022617"/>
    </source>
</evidence>
<protein>
    <submittedName>
        <fullName evidence="12">Cytochrome p450</fullName>
    </submittedName>
</protein>
<dbReference type="STRING" id="490622.A0A395P317"/>
<dbReference type="CDD" id="cd11041">
    <property type="entry name" value="CYP503A1-like"/>
    <property type="match status" value="1"/>
</dbReference>
<evidence type="ECO:0000256" key="10">
    <source>
        <dbReference type="ARBA" id="ARBA00023033"/>
    </source>
</evidence>
<evidence type="ECO:0000256" key="7">
    <source>
        <dbReference type="ARBA" id="ARBA00022989"/>
    </source>
</evidence>
<comment type="similarity">
    <text evidence="3">Belongs to the cytochrome P450 family.</text>
</comment>